<reference evidence="3 4" key="1">
    <citation type="journal article" date="2023" name="Hortic Res">
        <title>Pangenome of water caltrop reveals structural variations and asymmetric subgenome divergence after allopolyploidization.</title>
        <authorList>
            <person name="Zhang X."/>
            <person name="Chen Y."/>
            <person name="Wang L."/>
            <person name="Yuan Y."/>
            <person name="Fang M."/>
            <person name="Shi L."/>
            <person name="Lu R."/>
            <person name="Comes H.P."/>
            <person name="Ma Y."/>
            <person name="Chen Y."/>
            <person name="Huang G."/>
            <person name="Zhou Y."/>
            <person name="Zheng Z."/>
            <person name="Qiu Y."/>
        </authorList>
    </citation>
    <scope>NUCLEOTIDE SEQUENCE [LARGE SCALE GENOMIC DNA]</scope>
    <source>
        <tissue evidence="3">Roots</tissue>
    </source>
</reference>
<organism evidence="3 4">
    <name type="scientific">Trapa incisa</name>
    <dbReference type="NCBI Taxonomy" id="236973"/>
    <lineage>
        <taxon>Eukaryota</taxon>
        <taxon>Viridiplantae</taxon>
        <taxon>Streptophyta</taxon>
        <taxon>Embryophyta</taxon>
        <taxon>Tracheophyta</taxon>
        <taxon>Spermatophyta</taxon>
        <taxon>Magnoliopsida</taxon>
        <taxon>eudicotyledons</taxon>
        <taxon>Gunneridae</taxon>
        <taxon>Pentapetalae</taxon>
        <taxon>rosids</taxon>
        <taxon>malvids</taxon>
        <taxon>Myrtales</taxon>
        <taxon>Lythraceae</taxon>
        <taxon>Trapa</taxon>
    </lineage>
</organism>
<keyword evidence="2" id="KW-1133">Transmembrane helix</keyword>
<keyword evidence="4" id="KW-1185">Reference proteome</keyword>
<evidence type="ECO:0000313" key="3">
    <source>
        <dbReference type="EMBL" id="KAK4752259.1"/>
    </source>
</evidence>
<evidence type="ECO:0000256" key="2">
    <source>
        <dbReference type="SAM" id="Phobius"/>
    </source>
</evidence>
<name>A0AAN7JRI9_9MYRT</name>
<proteinExistence type="predicted"/>
<dbReference type="AlphaFoldDB" id="A0AAN7JRI9"/>
<keyword evidence="2" id="KW-0812">Transmembrane</keyword>
<evidence type="ECO:0000256" key="1">
    <source>
        <dbReference type="SAM" id="MobiDB-lite"/>
    </source>
</evidence>
<protein>
    <recommendedName>
        <fullName evidence="5">Transmembrane protein</fullName>
    </recommendedName>
</protein>
<sequence length="292" mass="31867">MRILLPKNAPVQFSSPSFLHWLVGVSVFLLLSQEPEVLLEVSCKFDFMGGDSGAVCDSGGEVVDQSGSSDQTPVAPPQQPPFPLLSPLALTYVVSKGEEWLAPPECKRKASDESVAIFVEEIATASSTKGHLSRNGSSHEQCRQAAMNVPPPPPLPAVNSWIWRVDPTIRRPLVTEDRRACSTPLCVAFVIVVGGLLLDVLLSMTFGVSAVPINVIIGVVIILGLGTSLRLMLDCYHEWSSRRPVRGWTRMSAGSTFQDRRIHVVPEPTSISTLYVKPEREAPPWYSSWPAV</sequence>
<feature type="transmembrane region" description="Helical" evidence="2">
    <location>
        <begin position="185"/>
        <end position="207"/>
    </location>
</feature>
<accession>A0AAN7JRI9</accession>
<feature type="transmembrane region" description="Helical" evidence="2">
    <location>
        <begin position="213"/>
        <end position="233"/>
    </location>
</feature>
<keyword evidence="2" id="KW-0472">Membrane</keyword>
<evidence type="ECO:0008006" key="5">
    <source>
        <dbReference type="Google" id="ProtNLM"/>
    </source>
</evidence>
<feature type="region of interest" description="Disordered" evidence="1">
    <location>
        <begin position="58"/>
        <end position="80"/>
    </location>
</feature>
<evidence type="ECO:0000313" key="4">
    <source>
        <dbReference type="Proteomes" id="UP001345219"/>
    </source>
</evidence>
<comment type="caution">
    <text evidence="3">The sequence shown here is derived from an EMBL/GenBank/DDBJ whole genome shotgun (WGS) entry which is preliminary data.</text>
</comment>
<gene>
    <name evidence="3" type="ORF">SAY87_021057</name>
</gene>
<dbReference type="EMBL" id="JAXIOK010000016">
    <property type="protein sequence ID" value="KAK4752259.1"/>
    <property type="molecule type" value="Genomic_DNA"/>
</dbReference>
<dbReference type="Proteomes" id="UP001345219">
    <property type="component" value="Chromosome 16"/>
</dbReference>